<dbReference type="Proteomes" id="UP000489961">
    <property type="component" value="Unassembled WGS sequence"/>
</dbReference>
<accession>A0A811GJ46</accession>
<dbReference type="AlphaFoldDB" id="A0A811GJ46"/>
<evidence type="ECO:0000313" key="1">
    <source>
        <dbReference type="EMBL" id="CAB1223147.1"/>
    </source>
</evidence>
<gene>
    <name evidence="1" type="ORF">SFB21_3223</name>
</gene>
<protein>
    <submittedName>
        <fullName evidence="1">Uncharacterized protein</fullName>
    </submittedName>
</protein>
<dbReference type="RefSeq" id="WP_174560913.1">
    <property type="nucleotide sequence ID" value="NZ_CADDTS010000052.1"/>
</dbReference>
<dbReference type="EMBL" id="CADDTS010000052">
    <property type="protein sequence ID" value="CAB1223147.1"/>
    <property type="molecule type" value="Genomic_DNA"/>
</dbReference>
<comment type="caution">
    <text evidence="1">The sequence shown here is derived from an EMBL/GenBank/DDBJ whole genome shotgun (WGS) entry which is preliminary data.</text>
</comment>
<sequence>MCGNSTDGSSPLIFQVIFLSAIRVSSSDYLDLGTNFNFYIWGHSLDSSDEQYIKELFSFNADEDQNVRVIVLYFNKQAKFDSLANLLDILEKEKVEKWMKKGWLKFEPNPDIAKLNNITPVDLPKCEEA</sequence>
<name>A0A811GJ46_9GAMM</name>
<proteinExistence type="predicted"/>
<organism evidence="1 2">
    <name type="scientific">Acinetobacter bouvetii</name>
    <dbReference type="NCBI Taxonomy" id="202951"/>
    <lineage>
        <taxon>Bacteria</taxon>
        <taxon>Pseudomonadati</taxon>
        <taxon>Pseudomonadota</taxon>
        <taxon>Gammaproteobacteria</taxon>
        <taxon>Moraxellales</taxon>
        <taxon>Moraxellaceae</taxon>
        <taxon>Acinetobacter</taxon>
    </lineage>
</organism>
<evidence type="ECO:0000313" key="2">
    <source>
        <dbReference type="Proteomes" id="UP000489961"/>
    </source>
</evidence>
<reference evidence="1 2" key="1">
    <citation type="submission" date="2020-02" db="EMBL/GenBank/DDBJ databases">
        <authorList>
            <person name="Chaudhuri R."/>
        </authorList>
    </citation>
    <scope>NUCLEOTIDE SEQUENCE [LARGE SCALE GENOMIC DNA]</scope>
    <source>
        <strain evidence="1">SFB21</strain>
    </source>
</reference>